<feature type="transmembrane region" description="Helical" evidence="5">
    <location>
        <begin position="63"/>
        <end position="84"/>
    </location>
</feature>
<dbReference type="GO" id="GO:0016020">
    <property type="term" value="C:membrane"/>
    <property type="evidence" value="ECO:0007669"/>
    <property type="project" value="UniProtKB-SubCell"/>
</dbReference>
<gene>
    <name evidence="7" type="ORF">GRF63_02005</name>
</gene>
<feature type="transmembrane region" description="Helical" evidence="5">
    <location>
        <begin position="135"/>
        <end position="153"/>
    </location>
</feature>
<keyword evidence="8" id="KW-1185">Reference proteome</keyword>
<evidence type="ECO:0000313" key="7">
    <source>
        <dbReference type="EMBL" id="MWV26668.1"/>
    </source>
</evidence>
<dbReference type="EMBL" id="WUBR01000001">
    <property type="protein sequence ID" value="MWV26668.1"/>
    <property type="molecule type" value="Genomic_DNA"/>
</dbReference>
<keyword evidence="4 5" id="KW-0472">Membrane</keyword>
<protein>
    <recommendedName>
        <fullName evidence="6">Integral membrane bound transporter domain-containing protein</fullName>
    </recommendedName>
</protein>
<name>A0A844XAK4_9SPHN</name>
<feature type="transmembrane region" description="Helical" evidence="5">
    <location>
        <begin position="25"/>
        <end position="51"/>
    </location>
</feature>
<evidence type="ECO:0000256" key="3">
    <source>
        <dbReference type="ARBA" id="ARBA00022989"/>
    </source>
</evidence>
<reference evidence="7 8" key="2">
    <citation type="submission" date="2020-02" db="EMBL/GenBank/DDBJ databases">
        <title>Erythrobacter dongmakensis sp. nov., isolated from a tidal mudflat.</title>
        <authorList>
            <person name="Kim I.S."/>
        </authorList>
    </citation>
    <scope>NUCLEOTIDE SEQUENCE [LARGE SCALE GENOMIC DNA]</scope>
    <source>
        <strain evidence="7 8">GH3-10</strain>
    </source>
</reference>
<comment type="subcellular location">
    <subcellularLocation>
        <location evidence="1">Membrane</location>
        <topology evidence="1">Multi-pass membrane protein</topology>
    </subcellularLocation>
</comment>
<evidence type="ECO:0000256" key="5">
    <source>
        <dbReference type="SAM" id="Phobius"/>
    </source>
</evidence>
<dbReference type="RefSeq" id="WP_160484339.1">
    <property type="nucleotide sequence ID" value="NZ_WUBR01000001.1"/>
</dbReference>
<keyword evidence="3 5" id="KW-1133">Transmembrane helix</keyword>
<feature type="domain" description="Integral membrane bound transporter" evidence="6">
    <location>
        <begin position="21"/>
        <end position="148"/>
    </location>
</feature>
<feature type="transmembrane region" description="Helical" evidence="5">
    <location>
        <begin position="90"/>
        <end position="123"/>
    </location>
</feature>
<evidence type="ECO:0000256" key="4">
    <source>
        <dbReference type="ARBA" id="ARBA00023136"/>
    </source>
</evidence>
<dbReference type="AlphaFoldDB" id="A0A844XAK4"/>
<reference evidence="7 8" key="1">
    <citation type="submission" date="2019-12" db="EMBL/GenBank/DDBJ databases">
        <authorList>
            <person name="Lee S.D."/>
        </authorList>
    </citation>
    <scope>NUCLEOTIDE SEQUENCE [LARGE SCALE GENOMIC DNA]</scope>
    <source>
        <strain evidence="7 8">GH3-10</strain>
    </source>
</reference>
<evidence type="ECO:0000313" key="8">
    <source>
        <dbReference type="Proteomes" id="UP000461409"/>
    </source>
</evidence>
<accession>A0A844XAK4</accession>
<proteinExistence type="predicted"/>
<dbReference type="Proteomes" id="UP000461409">
    <property type="component" value="Unassembled WGS sequence"/>
</dbReference>
<comment type="caution">
    <text evidence="7">The sequence shown here is derived from an EMBL/GenBank/DDBJ whole genome shotgun (WGS) entry which is preliminary data.</text>
</comment>
<sequence length="304" mass="32400">MIAALLNNWRSAFRETLESALAAGIAWWLGLLIFGGEHTPLFAAVTAVVCLAPGLPSHSKQALGLLVGVIAGIVIGELALAVAGGAHPVILGAAVFLSMMAALAFKVQPIVGIQAGVSTVIVLVEGQDVQSFSRVVDAMIGGIVALIFSQVLLTPNPLAIIRREGGKAIEAFENLRTALAKREGGDCSREKVDGAVRDMQSAVMGLEDNLEYVSRVATRTLRGRWRREKIETRVGQWRTFSRRAQLALGDSAHRILASSRTESTQGGLEEAEHWIAAGRDLVKGEDAAFKEIATRESENADGED</sequence>
<dbReference type="InterPro" id="IPR049453">
    <property type="entry name" value="Memb_transporter_dom"/>
</dbReference>
<evidence type="ECO:0000256" key="2">
    <source>
        <dbReference type="ARBA" id="ARBA00022692"/>
    </source>
</evidence>
<keyword evidence="2 5" id="KW-0812">Transmembrane</keyword>
<dbReference type="Pfam" id="PF13515">
    <property type="entry name" value="FUSC_2"/>
    <property type="match status" value="1"/>
</dbReference>
<evidence type="ECO:0000256" key="1">
    <source>
        <dbReference type="ARBA" id="ARBA00004141"/>
    </source>
</evidence>
<evidence type="ECO:0000259" key="6">
    <source>
        <dbReference type="Pfam" id="PF13515"/>
    </source>
</evidence>
<organism evidence="7 8">
    <name type="scientific">Aurantiacibacter rhizosphaerae</name>
    <dbReference type="NCBI Taxonomy" id="2691582"/>
    <lineage>
        <taxon>Bacteria</taxon>
        <taxon>Pseudomonadati</taxon>
        <taxon>Pseudomonadota</taxon>
        <taxon>Alphaproteobacteria</taxon>
        <taxon>Sphingomonadales</taxon>
        <taxon>Erythrobacteraceae</taxon>
        <taxon>Aurantiacibacter</taxon>
    </lineage>
</organism>